<dbReference type="InterPro" id="IPR036396">
    <property type="entry name" value="Cyt_P450_sf"/>
</dbReference>
<dbReference type="PROSITE" id="PS00086">
    <property type="entry name" value="CYTOCHROME_P450"/>
    <property type="match status" value="1"/>
</dbReference>
<dbReference type="Pfam" id="PF00067">
    <property type="entry name" value="p450"/>
    <property type="match status" value="1"/>
</dbReference>
<comment type="caution">
    <text evidence="4">The sequence shown here is derived from an EMBL/GenBank/DDBJ whole genome shotgun (WGS) entry which is preliminary data.</text>
</comment>
<dbReference type="GO" id="GO:0005506">
    <property type="term" value="F:iron ion binding"/>
    <property type="evidence" value="ECO:0007669"/>
    <property type="project" value="InterPro"/>
</dbReference>
<protein>
    <submittedName>
        <fullName evidence="4">Cytochrome P450</fullName>
    </submittedName>
</protein>
<gene>
    <name evidence="4" type="ORF">F8O04_11805</name>
</gene>
<keyword evidence="2" id="KW-0560">Oxidoreductase</keyword>
<dbReference type="Gene3D" id="1.10.630.10">
    <property type="entry name" value="Cytochrome P450"/>
    <property type="match status" value="1"/>
</dbReference>
<dbReference type="EMBL" id="WBJY01000002">
    <property type="protein sequence ID" value="KAB1648469.1"/>
    <property type="molecule type" value="Genomic_DNA"/>
</dbReference>
<dbReference type="Proteomes" id="UP000431744">
    <property type="component" value="Unassembled WGS sequence"/>
</dbReference>
<dbReference type="InterPro" id="IPR002397">
    <property type="entry name" value="Cyt_P450_B"/>
</dbReference>
<keyword evidence="2" id="KW-0349">Heme</keyword>
<keyword evidence="5" id="KW-1185">Reference proteome</keyword>
<organism evidence="4 5">
    <name type="scientific">Pseudoclavibacter endophyticus</name>
    <dbReference type="NCBI Taxonomy" id="1778590"/>
    <lineage>
        <taxon>Bacteria</taxon>
        <taxon>Bacillati</taxon>
        <taxon>Actinomycetota</taxon>
        <taxon>Actinomycetes</taxon>
        <taxon>Micrococcales</taxon>
        <taxon>Microbacteriaceae</taxon>
        <taxon>Pseudoclavibacter</taxon>
    </lineage>
</organism>
<keyword evidence="2" id="KW-0503">Monooxygenase</keyword>
<dbReference type="GO" id="GO:0004497">
    <property type="term" value="F:monooxygenase activity"/>
    <property type="evidence" value="ECO:0007669"/>
    <property type="project" value="UniProtKB-KW"/>
</dbReference>
<evidence type="ECO:0000313" key="5">
    <source>
        <dbReference type="Proteomes" id="UP000431744"/>
    </source>
</evidence>
<proteinExistence type="inferred from homology"/>
<dbReference type="SUPFAM" id="SSF48264">
    <property type="entry name" value="Cytochrome P450"/>
    <property type="match status" value="1"/>
</dbReference>
<feature type="compositionally biased region" description="Basic and acidic residues" evidence="3">
    <location>
        <begin position="82"/>
        <end position="93"/>
    </location>
</feature>
<name>A0A6H9WL14_9MICO</name>
<evidence type="ECO:0000313" key="4">
    <source>
        <dbReference type="EMBL" id="KAB1648469.1"/>
    </source>
</evidence>
<keyword evidence="2" id="KW-0408">Iron</keyword>
<sequence length="396" mass="43886">MTVALDPVDAPIVEVDPAELHRDPYPTYERLRAAGPVVHAPAIGRYLATTHAAVVEAEQDQETFSVDVTGALMSRALGDQPMLRKPDPEHATERSSINPTLRPKPIAQHWAPMTEQTVERWLDHLDEVGPDEADLNRDYSAPIASQNLIDLVGFRGVDVRDMARWSADFIAGSGNVLDDADIWRRCDQSRADVDAVLDELIPHLRAKPDRSITSHLLEAGLDERVVRANVKLTISGGMNEPQHMITNLVWAFDLHPDQRDDAIAHPELYGNAFEECVRWQSPIGMLPREAKVDAVLQGVRVPAGQNMGLLLASANRDTAAFENPDAFDIHRNARGHLGFGKGVHQCAGRWAAKTMIGEIAVPALYRRFPGIRVDARREMAWNGFVFRGITALPVTW</sequence>
<dbReference type="PANTHER" id="PTHR46696:SF1">
    <property type="entry name" value="CYTOCHROME P450 YJIB-RELATED"/>
    <property type="match status" value="1"/>
</dbReference>
<feature type="region of interest" description="Disordered" evidence="3">
    <location>
        <begin position="77"/>
        <end position="103"/>
    </location>
</feature>
<evidence type="ECO:0000256" key="2">
    <source>
        <dbReference type="RuleBase" id="RU000461"/>
    </source>
</evidence>
<comment type="similarity">
    <text evidence="1 2">Belongs to the cytochrome P450 family.</text>
</comment>
<dbReference type="GO" id="GO:0020037">
    <property type="term" value="F:heme binding"/>
    <property type="evidence" value="ECO:0007669"/>
    <property type="project" value="InterPro"/>
</dbReference>
<reference evidence="4 5" key="1">
    <citation type="submission" date="2019-09" db="EMBL/GenBank/DDBJ databases">
        <title>Phylogeny of genus Pseudoclavibacter and closely related genus.</title>
        <authorList>
            <person name="Li Y."/>
        </authorList>
    </citation>
    <scope>NUCLEOTIDE SEQUENCE [LARGE SCALE GENOMIC DNA]</scope>
    <source>
        <strain evidence="4 5">EGI 60007</strain>
    </source>
</reference>
<dbReference type="PRINTS" id="PR00359">
    <property type="entry name" value="BP450"/>
</dbReference>
<dbReference type="OrthoDB" id="502624at2"/>
<dbReference type="GO" id="GO:0016705">
    <property type="term" value="F:oxidoreductase activity, acting on paired donors, with incorporation or reduction of molecular oxygen"/>
    <property type="evidence" value="ECO:0007669"/>
    <property type="project" value="InterPro"/>
</dbReference>
<accession>A0A6H9WL14</accession>
<keyword evidence="2" id="KW-0479">Metal-binding</keyword>
<dbReference type="InterPro" id="IPR017972">
    <property type="entry name" value="Cyt_P450_CS"/>
</dbReference>
<dbReference type="AlphaFoldDB" id="A0A6H9WL14"/>
<evidence type="ECO:0000256" key="3">
    <source>
        <dbReference type="SAM" id="MobiDB-lite"/>
    </source>
</evidence>
<dbReference type="PANTHER" id="PTHR46696">
    <property type="entry name" value="P450, PUTATIVE (EUROFUNG)-RELATED"/>
    <property type="match status" value="1"/>
</dbReference>
<evidence type="ECO:0000256" key="1">
    <source>
        <dbReference type="ARBA" id="ARBA00010617"/>
    </source>
</evidence>
<dbReference type="InterPro" id="IPR001128">
    <property type="entry name" value="Cyt_P450"/>
</dbReference>